<dbReference type="AlphaFoldDB" id="A0AA38LNC7"/>
<evidence type="ECO:0000313" key="3">
    <source>
        <dbReference type="Proteomes" id="UP000824469"/>
    </source>
</evidence>
<organism evidence="2 3">
    <name type="scientific">Taxus chinensis</name>
    <name type="common">Chinese yew</name>
    <name type="synonym">Taxus wallichiana var. chinensis</name>
    <dbReference type="NCBI Taxonomy" id="29808"/>
    <lineage>
        <taxon>Eukaryota</taxon>
        <taxon>Viridiplantae</taxon>
        <taxon>Streptophyta</taxon>
        <taxon>Embryophyta</taxon>
        <taxon>Tracheophyta</taxon>
        <taxon>Spermatophyta</taxon>
        <taxon>Pinopsida</taxon>
        <taxon>Pinidae</taxon>
        <taxon>Conifers II</taxon>
        <taxon>Cupressales</taxon>
        <taxon>Taxaceae</taxon>
        <taxon>Taxus</taxon>
    </lineage>
</organism>
<dbReference type="EMBL" id="JAHRHJ020000001">
    <property type="protein sequence ID" value="KAH9329916.1"/>
    <property type="molecule type" value="Genomic_DNA"/>
</dbReference>
<dbReference type="PANTHER" id="PTHR31964:SF113">
    <property type="entry name" value="USPA DOMAIN-CONTAINING PROTEIN"/>
    <property type="match status" value="1"/>
</dbReference>
<protein>
    <recommendedName>
        <fullName evidence="1">UspA domain-containing protein</fullName>
    </recommendedName>
</protein>
<dbReference type="InterPro" id="IPR006016">
    <property type="entry name" value="UspA"/>
</dbReference>
<proteinExistence type="predicted"/>
<dbReference type="InterPro" id="IPR014729">
    <property type="entry name" value="Rossmann-like_a/b/a_fold"/>
</dbReference>
<feature type="non-terminal residue" evidence="2">
    <location>
        <position position="73"/>
    </location>
</feature>
<sequence>YILSNEVVHILQNDRVRTTQKILKRARAMYNHYNVKGHNYVVIGKPKDKICEVAHKLGAQFLVMVSHGHGPLI</sequence>
<dbReference type="SUPFAM" id="SSF52402">
    <property type="entry name" value="Adenine nucleotide alpha hydrolases-like"/>
    <property type="match status" value="1"/>
</dbReference>
<dbReference type="PANTHER" id="PTHR31964">
    <property type="entry name" value="ADENINE NUCLEOTIDE ALPHA HYDROLASES-LIKE SUPERFAMILY PROTEIN"/>
    <property type="match status" value="1"/>
</dbReference>
<feature type="non-terminal residue" evidence="2">
    <location>
        <position position="1"/>
    </location>
</feature>
<dbReference type="Pfam" id="PF00582">
    <property type="entry name" value="Usp"/>
    <property type="match status" value="1"/>
</dbReference>
<dbReference type="OMA" id="FLVMVSH"/>
<dbReference type="Proteomes" id="UP000824469">
    <property type="component" value="Unassembled WGS sequence"/>
</dbReference>
<evidence type="ECO:0000259" key="1">
    <source>
        <dbReference type="Pfam" id="PF00582"/>
    </source>
</evidence>
<comment type="caution">
    <text evidence="2">The sequence shown here is derived from an EMBL/GenBank/DDBJ whole genome shotgun (WGS) entry which is preliminary data.</text>
</comment>
<accession>A0AA38LNC7</accession>
<dbReference type="Gene3D" id="3.40.50.620">
    <property type="entry name" value="HUPs"/>
    <property type="match status" value="1"/>
</dbReference>
<reference evidence="2 3" key="1">
    <citation type="journal article" date="2021" name="Nat. Plants">
        <title>The Taxus genome provides insights into paclitaxel biosynthesis.</title>
        <authorList>
            <person name="Xiong X."/>
            <person name="Gou J."/>
            <person name="Liao Q."/>
            <person name="Li Y."/>
            <person name="Zhou Q."/>
            <person name="Bi G."/>
            <person name="Li C."/>
            <person name="Du R."/>
            <person name="Wang X."/>
            <person name="Sun T."/>
            <person name="Guo L."/>
            <person name="Liang H."/>
            <person name="Lu P."/>
            <person name="Wu Y."/>
            <person name="Zhang Z."/>
            <person name="Ro D.K."/>
            <person name="Shang Y."/>
            <person name="Huang S."/>
            <person name="Yan J."/>
        </authorList>
    </citation>
    <scope>NUCLEOTIDE SEQUENCE [LARGE SCALE GENOMIC DNA]</scope>
    <source>
        <strain evidence="2">Ta-2019</strain>
    </source>
</reference>
<keyword evidence="3" id="KW-1185">Reference proteome</keyword>
<name>A0AA38LNC7_TAXCH</name>
<evidence type="ECO:0000313" key="2">
    <source>
        <dbReference type="EMBL" id="KAH9329916.1"/>
    </source>
</evidence>
<feature type="domain" description="UspA" evidence="1">
    <location>
        <begin position="26"/>
        <end position="72"/>
    </location>
</feature>
<gene>
    <name evidence="2" type="ORF">KI387_002024</name>
</gene>